<sequence length="750" mass="84588">MATQLNDPSITFKAWGWSENCTLLLDQLVNRTISEAFFLEACKPHADIDAGTVVLAILLTLLLLGTAGGNILVIIAILIVKKLRSPTNLLIVNLAVTDFLVSILVLPFAIAYQILGYWPFNQIICNLYNISDVLLCTLSILSLCTISIDRYLAITKPLQYAAKRTPKRMLLMICISWLLSAAISIPPVFGWEQKNSPFYCGYSEELTYQIYATMTAFYIPLTVMVILYGKILVLAKQMALTNAQVARESSTEMQARTSSIPAYADWNRNSLYPTRESYTSQKVYTEANDNWQQILEPNNTDFKSRQSVVSFKSPPAIRPPGRCQDVRGKFCCLFASSHRASTEITNNGKSLEQTASLSGPTRPPLSLLRRKRRRSPSDQGKGETHKAVTTLGVIMGCFTVCWLPFFVSQLITPIINCFTKQKFSIPPTLFQVFVWLGKEATKSVTKYGAVHYRHLVGRHVEVEELASLSIQSSEISSEIQRLFLVLLCISGYCNSFLNPLIYALFNREFRLPFIYILRFQCYSINTRLRTETFSHQFDLPRKSGLSYRNSLARGSSSSCNRRQQRRKLRGLSPLANVSPHATINAAGHTKAPSSEHNVFVSHLSSEHDEVLQTPHSLFDQPSRFSIPTSLFTASEVLANPSGNDLLENTLRICPLPNCSQESDVGIRSDRIYDTHIPYLNVQFQRRPRSSPSSAPPNLTTFENSLHTWTGVSDYQPKSQTCERRRRQSDAAVSPLMRNKFQKKPRLIEWE</sequence>
<keyword evidence="3 10" id="KW-0812">Transmembrane</keyword>
<evidence type="ECO:0000313" key="15">
    <source>
        <dbReference type="Proteomes" id="UP000267029"/>
    </source>
</evidence>
<evidence type="ECO:0000259" key="13">
    <source>
        <dbReference type="PROSITE" id="PS50262"/>
    </source>
</evidence>
<feature type="transmembrane region" description="Helical" evidence="12">
    <location>
        <begin position="169"/>
        <end position="189"/>
    </location>
</feature>
<dbReference type="Gene3D" id="1.20.1070.10">
    <property type="entry name" value="Rhodopsin 7-helix transmembrane proteins"/>
    <property type="match status" value="2"/>
</dbReference>
<feature type="domain" description="G-protein coupled receptors family 1 profile" evidence="13">
    <location>
        <begin position="69"/>
        <end position="502"/>
    </location>
</feature>
<feature type="transmembrane region" description="Helical" evidence="12">
    <location>
        <begin position="91"/>
        <end position="115"/>
    </location>
</feature>
<keyword evidence="2" id="KW-1003">Cell membrane</keyword>
<feature type="region of interest" description="Disordered" evidence="11">
    <location>
        <begin position="344"/>
        <end position="383"/>
    </location>
</feature>
<evidence type="ECO:0000313" key="14">
    <source>
        <dbReference type="EMBL" id="VDD80842.1"/>
    </source>
</evidence>
<evidence type="ECO:0000256" key="10">
    <source>
        <dbReference type="RuleBase" id="RU000688"/>
    </source>
</evidence>
<keyword evidence="6 12" id="KW-0472">Membrane</keyword>
<comment type="similarity">
    <text evidence="10">Belongs to the G-protein coupled receptor 1 family.</text>
</comment>
<evidence type="ECO:0000256" key="4">
    <source>
        <dbReference type="ARBA" id="ARBA00022989"/>
    </source>
</evidence>
<protein>
    <recommendedName>
        <fullName evidence="13">G-protein coupled receptors family 1 profile domain-containing protein</fullName>
    </recommendedName>
</protein>
<keyword evidence="9 10" id="KW-0807">Transducer</keyword>
<keyword evidence="8 10" id="KW-0675">Receptor</keyword>
<evidence type="ECO:0000256" key="3">
    <source>
        <dbReference type="ARBA" id="ARBA00022692"/>
    </source>
</evidence>
<dbReference type="PRINTS" id="PR00237">
    <property type="entry name" value="GPCRRHODOPSN"/>
</dbReference>
<dbReference type="PANTHER" id="PTHR24248">
    <property type="entry name" value="ADRENERGIC RECEPTOR-RELATED G-PROTEIN COUPLED RECEPTOR"/>
    <property type="match status" value="1"/>
</dbReference>
<comment type="subcellular location">
    <subcellularLocation>
        <location evidence="1">Cell membrane</location>
        <topology evidence="1">Multi-pass membrane protein</topology>
    </subcellularLocation>
</comment>
<evidence type="ECO:0000256" key="2">
    <source>
        <dbReference type="ARBA" id="ARBA00022475"/>
    </source>
</evidence>
<dbReference type="GO" id="GO:0004993">
    <property type="term" value="F:G protein-coupled serotonin receptor activity"/>
    <property type="evidence" value="ECO:0007669"/>
    <property type="project" value="UniProtKB-ARBA"/>
</dbReference>
<keyword evidence="7" id="KW-1015">Disulfide bond</keyword>
<feature type="transmembrane region" description="Helical" evidence="12">
    <location>
        <begin position="127"/>
        <end position="148"/>
    </location>
</feature>
<feature type="compositionally biased region" description="Low complexity" evidence="11">
    <location>
        <begin position="356"/>
        <end position="367"/>
    </location>
</feature>
<organism evidence="14 15">
    <name type="scientific">Mesocestoides corti</name>
    <name type="common">Flatworm</name>
    <dbReference type="NCBI Taxonomy" id="53468"/>
    <lineage>
        <taxon>Eukaryota</taxon>
        <taxon>Metazoa</taxon>
        <taxon>Spiralia</taxon>
        <taxon>Lophotrochozoa</taxon>
        <taxon>Platyhelminthes</taxon>
        <taxon>Cestoda</taxon>
        <taxon>Eucestoda</taxon>
        <taxon>Cyclophyllidea</taxon>
        <taxon>Mesocestoididae</taxon>
        <taxon>Mesocestoides</taxon>
    </lineage>
</organism>
<keyword evidence="15" id="KW-1185">Reference proteome</keyword>
<evidence type="ECO:0000256" key="1">
    <source>
        <dbReference type="ARBA" id="ARBA00004651"/>
    </source>
</evidence>
<proteinExistence type="inferred from homology"/>
<reference evidence="14 15" key="1">
    <citation type="submission" date="2018-10" db="EMBL/GenBank/DDBJ databases">
        <authorList>
            <consortium name="Pathogen Informatics"/>
        </authorList>
    </citation>
    <scope>NUCLEOTIDE SEQUENCE [LARGE SCALE GENOMIC DNA]</scope>
</reference>
<keyword evidence="5 10" id="KW-0297">G-protein coupled receptor</keyword>
<dbReference type="STRING" id="53468.A0A0R3UHL6"/>
<dbReference type="GO" id="GO:0005886">
    <property type="term" value="C:plasma membrane"/>
    <property type="evidence" value="ECO:0007669"/>
    <property type="project" value="UniProtKB-SubCell"/>
</dbReference>
<dbReference type="OrthoDB" id="5951059at2759"/>
<feature type="compositionally biased region" description="Polar residues" evidence="11">
    <location>
        <begin position="344"/>
        <end position="355"/>
    </location>
</feature>
<evidence type="ECO:0000256" key="5">
    <source>
        <dbReference type="ARBA" id="ARBA00023040"/>
    </source>
</evidence>
<dbReference type="InterPro" id="IPR017452">
    <property type="entry name" value="GPCR_Rhodpsn_7TM"/>
</dbReference>
<evidence type="ECO:0000256" key="9">
    <source>
        <dbReference type="ARBA" id="ARBA00023224"/>
    </source>
</evidence>
<evidence type="ECO:0000256" key="12">
    <source>
        <dbReference type="SAM" id="Phobius"/>
    </source>
</evidence>
<evidence type="ECO:0000256" key="8">
    <source>
        <dbReference type="ARBA" id="ARBA00023170"/>
    </source>
</evidence>
<dbReference type="PROSITE" id="PS50262">
    <property type="entry name" value="G_PROTEIN_RECEP_F1_2"/>
    <property type="match status" value="1"/>
</dbReference>
<dbReference type="PROSITE" id="PS00237">
    <property type="entry name" value="G_PROTEIN_RECEP_F1_1"/>
    <property type="match status" value="1"/>
</dbReference>
<evidence type="ECO:0000256" key="7">
    <source>
        <dbReference type="ARBA" id="ARBA00023157"/>
    </source>
</evidence>
<dbReference type="Proteomes" id="UP000267029">
    <property type="component" value="Unassembled WGS sequence"/>
</dbReference>
<dbReference type="PANTHER" id="PTHR24248:SF199">
    <property type="entry name" value="IP13425P-RELATED"/>
    <property type="match status" value="1"/>
</dbReference>
<dbReference type="CDD" id="cd15329">
    <property type="entry name" value="7tmA_5-HT7"/>
    <property type="match status" value="1"/>
</dbReference>
<evidence type="ECO:0000256" key="11">
    <source>
        <dbReference type="SAM" id="MobiDB-lite"/>
    </source>
</evidence>
<evidence type="ECO:0000256" key="6">
    <source>
        <dbReference type="ARBA" id="ARBA00023136"/>
    </source>
</evidence>
<dbReference type="Pfam" id="PF00001">
    <property type="entry name" value="7tm_1"/>
    <property type="match status" value="1"/>
</dbReference>
<dbReference type="EMBL" id="UXSR01005301">
    <property type="protein sequence ID" value="VDD80842.1"/>
    <property type="molecule type" value="Genomic_DNA"/>
</dbReference>
<gene>
    <name evidence="14" type="ORF">MCOS_LOCUS6845</name>
</gene>
<feature type="transmembrane region" description="Helical" evidence="12">
    <location>
        <begin position="53"/>
        <end position="79"/>
    </location>
</feature>
<feature type="region of interest" description="Disordered" evidence="11">
    <location>
        <begin position="713"/>
        <end position="737"/>
    </location>
</feature>
<dbReference type="SUPFAM" id="SSF81321">
    <property type="entry name" value="Family A G protein-coupled receptor-like"/>
    <property type="match status" value="2"/>
</dbReference>
<name>A0A0R3UHL6_MESCO</name>
<accession>A0A0R3UHL6</accession>
<keyword evidence="4 12" id="KW-1133">Transmembrane helix</keyword>
<feature type="transmembrane region" description="Helical" evidence="12">
    <location>
        <begin position="209"/>
        <end position="228"/>
    </location>
</feature>
<dbReference type="AlphaFoldDB" id="A0A0R3UHL6"/>
<dbReference type="GO" id="GO:0043410">
    <property type="term" value="P:positive regulation of MAPK cascade"/>
    <property type="evidence" value="ECO:0007669"/>
    <property type="project" value="TreeGrafter"/>
</dbReference>
<dbReference type="GO" id="GO:0071880">
    <property type="term" value="P:adenylate cyclase-activating adrenergic receptor signaling pathway"/>
    <property type="evidence" value="ECO:0007669"/>
    <property type="project" value="TreeGrafter"/>
</dbReference>
<dbReference type="SMART" id="SM01381">
    <property type="entry name" value="7TM_GPCR_Srsx"/>
    <property type="match status" value="1"/>
</dbReference>
<dbReference type="InterPro" id="IPR000276">
    <property type="entry name" value="GPCR_Rhodpsn"/>
</dbReference>